<feature type="region of interest" description="Disordered" evidence="8">
    <location>
        <begin position="1"/>
        <end position="32"/>
    </location>
</feature>
<dbReference type="Proteomes" id="UP001153365">
    <property type="component" value="Unassembled WGS sequence"/>
</dbReference>
<evidence type="ECO:0000256" key="3">
    <source>
        <dbReference type="ARBA" id="ARBA00022448"/>
    </source>
</evidence>
<evidence type="ECO:0000256" key="6">
    <source>
        <dbReference type="ARBA" id="ARBA00023136"/>
    </source>
</evidence>
<dbReference type="InterPro" id="IPR011990">
    <property type="entry name" value="TPR-like_helical_dom_sf"/>
</dbReference>
<sequence length="292" mass="32576">MPSSANETLAKAERKLQSSSSGSFFGFGGSSSSKLEESRELFISAANQFKVEKCWKESGDCFSKAADCSLKLGEKDDAANDFWSAAKSYNKSHPELAIACYRRTVEILIEKGRFRQAADRQKEIGKVFQQDSGDLQGALDAFLQAAEWYSQEDAHATANGCYKDAADIAIQLENYGVAIENFELVAKNSLSSPLTRYSVKEYLFKASLCHLCTGDIVSTKRALEDYVELDQSFTQQREYKFLNSIVEAVEAGNQEEYTNLVAEFDSMLKLDSLKTSMLLKIKRSIQEEPDLL</sequence>
<keyword evidence="10" id="KW-1185">Reference proteome</keyword>
<reference evidence="9" key="1">
    <citation type="submission" date="2022-06" db="EMBL/GenBank/DDBJ databases">
        <authorList>
            <consortium name="SYNGENTA / RWTH Aachen University"/>
        </authorList>
    </citation>
    <scope>NUCLEOTIDE SEQUENCE</scope>
</reference>
<evidence type="ECO:0000256" key="1">
    <source>
        <dbReference type="ARBA" id="ARBA00004170"/>
    </source>
</evidence>
<keyword evidence="5 7" id="KW-0653">Protein transport</keyword>
<organism evidence="9 10">
    <name type="scientific">Phakopsora pachyrhizi</name>
    <name type="common">Asian soybean rust disease fungus</name>
    <dbReference type="NCBI Taxonomy" id="170000"/>
    <lineage>
        <taxon>Eukaryota</taxon>
        <taxon>Fungi</taxon>
        <taxon>Dikarya</taxon>
        <taxon>Basidiomycota</taxon>
        <taxon>Pucciniomycotina</taxon>
        <taxon>Pucciniomycetes</taxon>
        <taxon>Pucciniales</taxon>
        <taxon>Phakopsoraceae</taxon>
        <taxon>Phakopsora</taxon>
    </lineage>
</organism>
<dbReference type="GO" id="GO:0019905">
    <property type="term" value="F:syntaxin binding"/>
    <property type="evidence" value="ECO:0007669"/>
    <property type="project" value="TreeGrafter"/>
</dbReference>
<gene>
    <name evidence="9" type="ORF">PPACK8108_LOCUS17648</name>
</gene>
<keyword evidence="3 7" id="KW-0813">Transport</keyword>
<evidence type="ECO:0000256" key="5">
    <source>
        <dbReference type="ARBA" id="ARBA00022927"/>
    </source>
</evidence>
<keyword evidence="4 7" id="KW-0931">ER-Golgi transport</keyword>
<dbReference type="GO" id="GO:0031201">
    <property type="term" value="C:SNARE complex"/>
    <property type="evidence" value="ECO:0007669"/>
    <property type="project" value="TreeGrafter"/>
</dbReference>
<dbReference type="PANTHER" id="PTHR13768">
    <property type="entry name" value="SOLUBLE NSF ATTACHMENT PROTEIN SNAP"/>
    <property type="match status" value="1"/>
</dbReference>
<dbReference type="InterPro" id="IPR000744">
    <property type="entry name" value="NSF_attach"/>
</dbReference>
<keyword evidence="6 7" id="KW-0472">Membrane</keyword>
<dbReference type="GO" id="GO:0035494">
    <property type="term" value="P:SNARE complex disassembly"/>
    <property type="evidence" value="ECO:0007669"/>
    <property type="project" value="TreeGrafter"/>
</dbReference>
<evidence type="ECO:0000256" key="7">
    <source>
        <dbReference type="RuleBase" id="RU367013"/>
    </source>
</evidence>
<evidence type="ECO:0000313" key="9">
    <source>
        <dbReference type="EMBL" id="CAH7683862.1"/>
    </source>
</evidence>
<evidence type="ECO:0000313" key="10">
    <source>
        <dbReference type="Proteomes" id="UP001153365"/>
    </source>
</evidence>
<dbReference type="PANTHER" id="PTHR13768:SF8">
    <property type="entry name" value="ALPHA-SOLUBLE NSF ATTACHMENT PROTEIN"/>
    <property type="match status" value="1"/>
</dbReference>
<evidence type="ECO:0000256" key="4">
    <source>
        <dbReference type="ARBA" id="ARBA00022892"/>
    </source>
</evidence>
<dbReference type="PRINTS" id="PR00448">
    <property type="entry name" value="NSFATTACHMNT"/>
</dbReference>
<dbReference type="FunFam" id="1.25.40.10:FF:000049">
    <property type="entry name" value="Alpha-soluble NSF attachment protein-like"/>
    <property type="match status" value="1"/>
</dbReference>
<accession>A0AAV0B9K5</accession>
<evidence type="ECO:0000256" key="8">
    <source>
        <dbReference type="SAM" id="MobiDB-lite"/>
    </source>
</evidence>
<dbReference type="EMBL" id="CALTRL010004976">
    <property type="protein sequence ID" value="CAH7683862.1"/>
    <property type="molecule type" value="Genomic_DNA"/>
</dbReference>
<dbReference type="Pfam" id="PF14938">
    <property type="entry name" value="SNAP"/>
    <property type="match status" value="1"/>
</dbReference>
<dbReference type="SUPFAM" id="SSF48452">
    <property type="entry name" value="TPR-like"/>
    <property type="match status" value="1"/>
</dbReference>
<dbReference type="Gene3D" id="1.25.40.10">
    <property type="entry name" value="Tetratricopeptide repeat domain"/>
    <property type="match status" value="1"/>
</dbReference>
<dbReference type="AlphaFoldDB" id="A0AAV0B9K5"/>
<dbReference type="GO" id="GO:0005483">
    <property type="term" value="F:soluble NSF attachment protein activity"/>
    <property type="evidence" value="ECO:0007669"/>
    <property type="project" value="TreeGrafter"/>
</dbReference>
<proteinExistence type="inferred from homology"/>
<comment type="function">
    <text evidence="7">Required for vesicular transport between the endoplasmic reticulum and the Golgi apparatus.</text>
</comment>
<evidence type="ECO:0000256" key="2">
    <source>
        <dbReference type="ARBA" id="ARBA00010050"/>
    </source>
</evidence>
<dbReference type="GO" id="GO:0006886">
    <property type="term" value="P:intracellular protein transport"/>
    <property type="evidence" value="ECO:0007669"/>
    <property type="project" value="UniProtKB-UniRule"/>
</dbReference>
<comment type="caution">
    <text evidence="9">The sequence shown here is derived from an EMBL/GenBank/DDBJ whole genome shotgun (WGS) entry which is preliminary data.</text>
</comment>
<comment type="similarity">
    <text evidence="2 7">Belongs to the SNAP family.</text>
</comment>
<dbReference type="CDD" id="cd15832">
    <property type="entry name" value="SNAP"/>
    <property type="match status" value="1"/>
</dbReference>
<protein>
    <submittedName>
        <fullName evidence="9">Soluble NSF attachment protein</fullName>
    </submittedName>
</protein>
<dbReference type="GO" id="GO:0005774">
    <property type="term" value="C:vacuolar membrane"/>
    <property type="evidence" value="ECO:0007669"/>
    <property type="project" value="TreeGrafter"/>
</dbReference>
<comment type="subcellular location">
    <subcellularLocation>
        <location evidence="1 7">Membrane</location>
        <topology evidence="1 7">Peripheral membrane protein</topology>
    </subcellularLocation>
</comment>
<name>A0AAV0B9K5_PHAPC</name>